<keyword evidence="3" id="KW-0812">Transmembrane</keyword>
<proteinExistence type="inferred from homology"/>
<dbReference type="Gene3D" id="3.40.50.2300">
    <property type="match status" value="2"/>
</dbReference>
<dbReference type="InterPro" id="IPR028081">
    <property type="entry name" value="Leu-bd"/>
</dbReference>
<keyword evidence="2" id="KW-0732">Signal</keyword>
<dbReference type="InterPro" id="IPR028082">
    <property type="entry name" value="Peripla_BP_I"/>
</dbReference>
<sequence>MRVNVKKFSKIAIIVFFMWIIVFFLTSCIGYVKVVVVAPISSDLSEFGISTVNAIKMKSEEVNKSGGILGKKIRIYVVDDRGDPDTVSHDLRSILLRNNFIGVVGAPFSRIAIPVSEVCEDMKIPFITSVATNPKVTKNKEYSFRSCFTDDIQGIAAAHFVYDYLGLRIGGVFYDISDPYSSYLAGKFATEFKKLGGKIVAFYPHPQSPVTVEFPIQKMLEQKVQFVFNPDLYVDASMIYMELRKQNFVGPVIFGDGVDAPQFLARVNRPYNAFYMSHYSMDNQCWIRFYNKYNEMYKTEPNIEAYLAYDAMGLFLEAIKKANSFNKDLIKDALKNLSYDGITGRIEFKNKNDPVKPVYVYGFSNFTPVKVWEYIPDKID</sequence>
<dbReference type="InterPro" id="IPR051010">
    <property type="entry name" value="BCAA_transport"/>
</dbReference>
<dbReference type="PROSITE" id="PS51257">
    <property type="entry name" value="PROKAR_LIPOPROTEIN"/>
    <property type="match status" value="1"/>
</dbReference>
<comment type="similarity">
    <text evidence="1">Belongs to the leucine-binding protein family.</text>
</comment>
<dbReference type="PANTHER" id="PTHR30483">
    <property type="entry name" value="LEUCINE-SPECIFIC-BINDING PROTEIN"/>
    <property type="match status" value="1"/>
</dbReference>
<keyword evidence="6" id="KW-1185">Reference proteome</keyword>
<reference evidence="5 6" key="1">
    <citation type="submission" date="2011-01" db="EMBL/GenBank/DDBJ databases">
        <title>Whole genome sequence of Caldisericum exile AZM16c01.</title>
        <authorList>
            <person name="Narita-Yamada S."/>
            <person name="Kawakoshi A."/>
            <person name="Nakamura S."/>
            <person name="Sasagawa M."/>
            <person name="Fukada J."/>
            <person name="Sekine M."/>
            <person name="Kato Y."/>
            <person name="Fukai R."/>
            <person name="Sasaki K."/>
            <person name="Hanamaki A."/>
            <person name="Narita H."/>
            <person name="Konno Y."/>
            <person name="Mori K."/>
            <person name="Yamazaki S."/>
            <person name="Suzuki K."/>
            <person name="Fujita N."/>
        </authorList>
    </citation>
    <scope>NUCLEOTIDE SEQUENCE [LARGE SCALE GENOMIC DNA]</scope>
    <source>
        <strain evidence="6">DSM 21853 / NBRC 104410 / AZM16c01</strain>
    </source>
</reference>
<accession>A0A7U6GEA4</accession>
<gene>
    <name evidence="5" type="ordered locus">CSE_06790</name>
</gene>
<dbReference type="KEGG" id="cex:CSE_06790"/>
<dbReference type="AlphaFoldDB" id="A0A7U6GEA4"/>
<organism evidence="5 6">
    <name type="scientific">Caldisericum exile (strain DSM 21853 / NBRC 104410 / AZM16c01)</name>
    <dbReference type="NCBI Taxonomy" id="511051"/>
    <lineage>
        <taxon>Bacteria</taxon>
        <taxon>Pseudomonadati</taxon>
        <taxon>Caldisericota/Cryosericota group</taxon>
        <taxon>Caldisericota</taxon>
        <taxon>Caldisericia</taxon>
        <taxon>Caldisericales</taxon>
        <taxon>Caldisericaceae</taxon>
        <taxon>Caldisericum</taxon>
    </lineage>
</organism>
<dbReference type="Pfam" id="PF13458">
    <property type="entry name" value="Peripla_BP_6"/>
    <property type="match status" value="1"/>
</dbReference>
<name>A0A7U6GEA4_CALEA</name>
<dbReference type="OrthoDB" id="9772589at2"/>
<feature type="transmembrane region" description="Helical" evidence="3">
    <location>
        <begin position="12"/>
        <end position="32"/>
    </location>
</feature>
<dbReference type="Proteomes" id="UP000004793">
    <property type="component" value="Chromosome"/>
</dbReference>
<evidence type="ECO:0000256" key="1">
    <source>
        <dbReference type="ARBA" id="ARBA00010062"/>
    </source>
</evidence>
<evidence type="ECO:0000256" key="3">
    <source>
        <dbReference type="SAM" id="Phobius"/>
    </source>
</evidence>
<dbReference type="SUPFAM" id="SSF53822">
    <property type="entry name" value="Periplasmic binding protein-like I"/>
    <property type="match status" value="1"/>
</dbReference>
<protein>
    <submittedName>
        <fullName evidence="5">ABC transporter substrate-binding protein</fullName>
    </submittedName>
</protein>
<evidence type="ECO:0000313" key="6">
    <source>
        <dbReference type="Proteomes" id="UP000004793"/>
    </source>
</evidence>
<dbReference type="PANTHER" id="PTHR30483:SF6">
    <property type="entry name" value="PERIPLASMIC BINDING PROTEIN OF ABC TRANSPORTER FOR NATURAL AMINO ACIDS"/>
    <property type="match status" value="1"/>
</dbReference>
<feature type="domain" description="Leucine-binding protein" evidence="4">
    <location>
        <begin position="32"/>
        <end position="361"/>
    </location>
</feature>
<evidence type="ECO:0000313" key="5">
    <source>
        <dbReference type="EMBL" id="BAL80805.1"/>
    </source>
</evidence>
<dbReference type="RefSeq" id="WP_014453208.1">
    <property type="nucleotide sequence ID" value="NC_017096.1"/>
</dbReference>
<dbReference type="CDD" id="cd06347">
    <property type="entry name" value="PBP1_ABC_LivK_ligand_binding-like"/>
    <property type="match status" value="1"/>
</dbReference>
<dbReference type="EMBL" id="AP012051">
    <property type="protein sequence ID" value="BAL80805.1"/>
    <property type="molecule type" value="Genomic_DNA"/>
</dbReference>
<evidence type="ECO:0000259" key="4">
    <source>
        <dbReference type="Pfam" id="PF13458"/>
    </source>
</evidence>
<evidence type="ECO:0000256" key="2">
    <source>
        <dbReference type="ARBA" id="ARBA00022729"/>
    </source>
</evidence>
<keyword evidence="3" id="KW-1133">Transmembrane helix</keyword>
<keyword evidence="3" id="KW-0472">Membrane</keyword>